<dbReference type="NCBIfam" id="TIGR00916">
    <property type="entry name" value="2A0604s01"/>
    <property type="match status" value="2"/>
</dbReference>
<dbReference type="GO" id="GO:0006605">
    <property type="term" value="P:protein targeting"/>
    <property type="evidence" value="ECO:0007669"/>
    <property type="project" value="UniProtKB-UniRule"/>
</dbReference>
<comment type="caution">
    <text evidence="9">Lacks conserved residue(s) required for the propagation of feature annotation.</text>
</comment>
<comment type="subcellular location">
    <subcellularLocation>
        <location evidence="1 9">Cell membrane</location>
        <topology evidence="1 9">Multi-pass membrane protein</topology>
    </subcellularLocation>
</comment>
<dbReference type="RefSeq" id="WP_006778822.1">
    <property type="nucleotide sequence ID" value="NZ_CP040506.1"/>
</dbReference>
<dbReference type="PRINTS" id="PR01755">
    <property type="entry name" value="SECFTRNLCASE"/>
</dbReference>
<name>G5IBB4_9FIRM</name>
<dbReference type="HOGENOM" id="CLU_007894_3_0_9"/>
<dbReference type="GO" id="GO:0065002">
    <property type="term" value="P:intracellular protein transmembrane transport"/>
    <property type="evidence" value="ECO:0007669"/>
    <property type="project" value="UniProtKB-UniRule"/>
</dbReference>
<dbReference type="InterPro" id="IPR022645">
    <property type="entry name" value="SecD/SecF_bac"/>
</dbReference>
<dbReference type="Pfam" id="PF21760">
    <property type="entry name" value="SecD_1st"/>
    <property type="match status" value="1"/>
</dbReference>
<comment type="similarity">
    <text evidence="10">Belongs to the SecD/SecF family. SecF subfamily.</text>
</comment>
<feature type="transmembrane region" description="Helical" evidence="9">
    <location>
        <begin position="289"/>
        <end position="310"/>
    </location>
</feature>
<dbReference type="SUPFAM" id="SSF82866">
    <property type="entry name" value="Multidrug efflux transporter AcrB transmembrane domain"/>
    <property type="match status" value="2"/>
</dbReference>
<dbReference type="InterPro" id="IPR048631">
    <property type="entry name" value="SecD_1st"/>
</dbReference>
<evidence type="ECO:0000256" key="6">
    <source>
        <dbReference type="ARBA" id="ARBA00022989"/>
    </source>
</evidence>
<dbReference type="NCBIfam" id="TIGR01129">
    <property type="entry name" value="secD"/>
    <property type="match status" value="1"/>
</dbReference>
<dbReference type="Proteomes" id="UP000005384">
    <property type="component" value="Unassembled WGS sequence"/>
</dbReference>
<evidence type="ECO:0000256" key="2">
    <source>
        <dbReference type="ARBA" id="ARBA00022448"/>
    </source>
</evidence>
<comment type="subunit">
    <text evidence="9">Forms a complex with SecF. Part of the essential Sec protein translocation apparatus which comprises SecA, SecYEG and auxiliary proteins SecDF. Other proteins may also be involved.</text>
</comment>
<keyword evidence="6 9" id="KW-1133">Transmembrane helix</keyword>
<dbReference type="InterPro" id="IPR005791">
    <property type="entry name" value="SecD"/>
</dbReference>
<dbReference type="InterPro" id="IPR055344">
    <property type="entry name" value="SecD_SecF_C_bact"/>
</dbReference>
<keyword evidence="8 9" id="KW-0472">Membrane</keyword>
<keyword evidence="2 9" id="KW-0813">Transport</keyword>
<keyword evidence="3 9" id="KW-1003">Cell membrane</keyword>
<feature type="domain" description="Protein export membrane protein SecD/SecF C-terminal" evidence="11">
    <location>
        <begin position="516"/>
        <end position="700"/>
    </location>
</feature>
<gene>
    <name evidence="10" type="primary">secF</name>
    <name evidence="9" type="synonym">secD</name>
    <name evidence="14" type="ORF">HMPREF9473_00836</name>
</gene>
<comment type="function">
    <text evidence="9">Part of the Sec protein translocase complex. Interacts with the SecYEG preprotein conducting channel. SecDF uses the proton motive force (PMF) to complete protein translocation after the ATP-dependent function of SecA.</text>
</comment>
<dbReference type="Gene3D" id="1.20.1640.10">
    <property type="entry name" value="Multidrug efflux transporter AcrB transmembrane domain"/>
    <property type="match status" value="2"/>
</dbReference>
<feature type="transmembrane region" description="Helical" evidence="9">
    <location>
        <begin position="331"/>
        <end position="354"/>
    </location>
</feature>
<evidence type="ECO:0000259" key="12">
    <source>
        <dbReference type="Pfam" id="PF21760"/>
    </source>
</evidence>
<comment type="similarity">
    <text evidence="9">Belongs to the SecD/SecF family. SecD subfamily.</text>
</comment>
<keyword evidence="5 9" id="KW-0653">Protein transport</keyword>
<dbReference type="OrthoDB" id="9805019at2"/>
<dbReference type="HAMAP" id="MF_01463_B">
    <property type="entry name" value="SecD_B"/>
    <property type="match status" value="1"/>
</dbReference>
<dbReference type="GO" id="GO:0015450">
    <property type="term" value="F:protein-transporting ATPase activity"/>
    <property type="evidence" value="ECO:0007669"/>
    <property type="project" value="InterPro"/>
</dbReference>
<feature type="transmembrane region" description="Helical" evidence="9">
    <location>
        <begin position="596"/>
        <end position="617"/>
    </location>
</feature>
<organism evidence="14 15">
    <name type="scientific">Hungatella hathewayi WAL-18680</name>
    <dbReference type="NCBI Taxonomy" id="742737"/>
    <lineage>
        <taxon>Bacteria</taxon>
        <taxon>Bacillati</taxon>
        <taxon>Bacillota</taxon>
        <taxon>Clostridia</taxon>
        <taxon>Lachnospirales</taxon>
        <taxon>Lachnospiraceae</taxon>
        <taxon>Hungatella</taxon>
    </lineage>
</organism>
<feature type="transmembrane region" description="Helical" evidence="9">
    <location>
        <begin position="673"/>
        <end position="699"/>
    </location>
</feature>
<evidence type="ECO:0000313" key="15">
    <source>
        <dbReference type="Proteomes" id="UP000005384"/>
    </source>
</evidence>
<feature type="domain" description="SecDF P1 head subdomain" evidence="13">
    <location>
        <begin position="118"/>
        <end position="216"/>
    </location>
</feature>
<feature type="transmembrane region" description="Helical" evidence="9">
    <location>
        <begin position="366"/>
        <end position="390"/>
    </location>
</feature>
<evidence type="ECO:0000256" key="3">
    <source>
        <dbReference type="ARBA" id="ARBA00022475"/>
    </source>
</evidence>
<feature type="transmembrane region" description="Helical" evidence="9">
    <location>
        <begin position="649"/>
        <end position="667"/>
    </location>
</feature>
<evidence type="ECO:0000256" key="9">
    <source>
        <dbReference type="HAMAP-Rule" id="MF_01463"/>
    </source>
</evidence>
<dbReference type="InterPro" id="IPR054384">
    <property type="entry name" value="SecDF_P1_head"/>
</dbReference>
<dbReference type="PANTHER" id="PTHR30081:SF1">
    <property type="entry name" value="PROTEIN TRANSLOCASE SUBUNIT SECD"/>
    <property type="match status" value="1"/>
</dbReference>
<dbReference type="Pfam" id="PF22599">
    <property type="entry name" value="SecDF_P1_head"/>
    <property type="match status" value="1"/>
</dbReference>
<sequence>MKSSKGKGLLGLLAILLCVGVFGYLGYDTVDDIKLGLDLAGGVSITYQAVDENPTDEQMSDTIYKLQQRVQNYSTEAEVYREGGNRINIDIPGVSDANAILEELGKPGSLIFMDEEGNTILTGDQVSSAKAGIIEGKTGAKEYIVSLTFTDEGSKAFADATAANIGKRIAIIYDNMIYSNPTVQQAITGGQAQITGMESYETAEQLASTIRIGSLSLELQELRSNVVGAKLGQEAISTSLKAAAIGFAIVAVFMIAVYLIPGLASVIALCLYVGLVLILLKAFEVTLTLPGIAGIILSIGMAVDANVIIFTRIKEEIGLGKTVKSAIKTGFAKALSAIIDGNVTTLIAAVVLFWRGSGTVKGFASTLAIGIVLSMFTALFVTKGALYALYALGLQDAKLYGTKKDKAPINFLGKKNICFIISCVVIVAGWAMMGVNSSSTGSILNYSMEFKGGTSTNVTFNEDMSLEDISSKVVPVVAEVTGDPEVQTQKVSGSNEVIIKTKTLSVEQRKALDDAMVEKFGVEAEKITAESISGAVSKEMKQDAMVAVVIATICMLIYIWFRFKDIKFAASAVIALLHDVLVVLTFYAVAKWSVGSTFIACMLTIVGYSINATIVIFDRIRENLKLKTGKQSLEEVVNLSITQTFTRSINTSLTTFVMVFVLFLLGVSSIREFALPLMVGIVCGTYSSVCITGALWYVLTTWKNKKKAAEKAAK</sequence>
<keyword evidence="15" id="KW-1185">Reference proteome</keyword>
<evidence type="ECO:0000256" key="4">
    <source>
        <dbReference type="ARBA" id="ARBA00022692"/>
    </source>
</evidence>
<comment type="subunit">
    <text evidence="10">Forms a complex with SecD. Part of the essential Sec protein translocation apparatus which comprises SecA, SecYEG and auxiliary proteins SecDF. Other proteins may also be involved.</text>
</comment>
<dbReference type="Pfam" id="PF02355">
    <property type="entry name" value="SecD_SecF_C"/>
    <property type="match status" value="2"/>
</dbReference>
<comment type="caution">
    <text evidence="14">The sequence shown here is derived from an EMBL/GenBank/DDBJ whole genome shotgun (WGS) entry which is preliminary data.</text>
</comment>
<evidence type="ECO:0000256" key="1">
    <source>
        <dbReference type="ARBA" id="ARBA00004651"/>
    </source>
</evidence>
<dbReference type="Pfam" id="PF07549">
    <property type="entry name" value="Sec_GG"/>
    <property type="match status" value="1"/>
</dbReference>
<feature type="transmembrane region" description="Helical" evidence="9">
    <location>
        <begin position="411"/>
        <end position="432"/>
    </location>
</feature>
<dbReference type="InterPro" id="IPR005665">
    <property type="entry name" value="SecF_bac"/>
</dbReference>
<keyword evidence="7 9" id="KW-0811">Translocation</keyword>
<feature type="transmembrane region" description="Helical" evidence="9">
    <location>
        <begin position="568"/>
        <end position="590"/>
    </location>
</feature>
<dbReference type="InterPro" id="IPR022813">
    <property type="entry name" value="SecD/SecF_arch_bac"/>
</dbReference>
<evidence type="ECO:0000256" key="8">
    <source>
        <dbReference type="ARBA" id="ARBA00023136"/>
    </source>
</evidence>
<protein>
    <recommendedName>
        <fullName evidence="9 10">Multifunctional fusion protein</fullName>
    </recommendedName>
    <domain>
        <recommendedName>
            <fullName evidence="9">Protein translocase subunit SecD</fullName>
        </recommendedName>
    </domain>
    <domain>
        <recommendedName>
            <fullName evidence="10">Protein-export membrane protein SecF</fullName>
        </recommendedName>
    </domain>
</protein>
<feature type="domain" description="Protein translocase subunit SecDF P1" evidence="12">
    <location>
        <begin position="61"/>
        <end position="115"/>
    </location>
</feature>
<dbReference type="InterPro" id="IPR048634">
    <property type="entry name" value="SecD_SecF_C"/>
</dbReference>
<dbReference type="InterPro" id="IPR022646">
    <property type="entry name" value="SecD/SecF_CS"/>
</dbReference>
<evidence type="ECO:0000259" key="13">
    <source>
        <dbReference type="Pfam" id="PF22599"/>
    </source>
</evidence>
<dbReference type="Gene3D" id="3.30.1360.200">
    <property type="match status" value="1"/>
</dbReference>
<dbReference type="GO" id="GO:0005886">
    <property type="term" value="C:plasma membrane"/>
    <property type="evidence" value="ECO:0007669"/>
    <property type="project" value="UniProtKB-SubCell"/>
</dbReference>
<evidence type="ECO:0000259" key="11">
    <source>
        <dbReference type="Pfam" id="PF02355"/>
    </source>
</evidence>
<dbReference type="GO" id="GO:0043952">
    <property type="term" value="P:protein transport by the Sec complex"/>
    <property type="evidence" value="ECO:0007669"/>
    <property type="project" value="UniProtKB-UniRule"/>
</dbReference>
<dbReference type="PATRIC" id="fig|742737.3.peg.831"/>
<keyword evidence="4 9" id="KW-0812">Transmembrane</keyword>
<feature type="transmembrane region" description="Helical" evidence="9">
    <location>
        <begin position="240"/>
        <end position="259"/>
    </location>
</feature>
<evidence type="ECO:0000256" key="5">
    <source>
        <dbReference type="ARBA" id="ARBA00022927"/>
    </source>
</evidence>
<reference evidence="14 15" key="1">
    <citation type="submission" date="2011-08" db="EMBL/GenBank/DDBJ databases">
        <title>The Genome Sequence of Clostridium hathewayi WAL-18680.</title>
        <authorList>
            <consortium name="The Broad Institute Genome Sequencing Platform"/>
            <person name="Earl A."/>
            <person name="Ward D."/>
            <person name="Feldgarden M."/>
            <person name="Gevers D."/>
            <person name="Finegold S.M."/>
            <person name="Summanen P.H."/>
            <person name="Molitoris D.R."/>
            <person name="Song M."/>
            <person name="Daigneault M."/>
            <person name="Allen-Vercoe E."/>
            <person name="Young S.K."/>
            <person name="Zeng Q."/>
            <person name="Gargeya S."/>
            <person name="Fitzgerald M."/>
            <person name="Haas B."/>
            <person name="Abouelleil A."/>
            <person name="Alvarado L."/>
            <person name="Arachchi H.M."/>
            <person name="Berlin A."/>
            <person name="Brown A."/>
            <person name="Chapman S.B."/>
            <person name="Chen Z."/>
            <person name="Dunbar C."/>
            <person name="Freedman E."/>
            <person name="Gearin G."/>
            <person name="Gellesch M."/>
            <person name="Goldberg J."/>
            <person name="Griggs A."/>
            <person name="Gujja S."/>
            <person name="Heiman D."/>
            <person name="Howarth C."/>
            <person name="Larson L."/>
            <person name="Lui A."/>
            <person name="MacDonald P.J.P."/>
            <person name="Montmayeur A."/>
            <person name="Murphy C."/>
            <person name="Neiman D."/>
            <person name="Pearson M."/>
            <person name="Priest M."/>
            <person name="Roberts A."/>
            <person name="Saif S."/>
            <person name="Shea T."/>
            <person name="Shenoy N."/>
            <person name="Sisk P."/>
            <person name="Stolte C."/>
            <person name="Sykes S."/>
            <person name="Wortman J."/>
            <person name="Nusbaum C."/>
            <person name="Birren B."/>
        </authorList>
    </citation>
    <scope>NUCLEOTIDE SEQUENCE [LARGE SCALE GENOMIC DNA]</scope>
    <source>
        <strain evidence="14 15">WAL-18680</strain>
    </source>
</reference>
<evidence type="ECO:0000313" key="14">
    <source>
        <dbReference type="EMBL" id="EHI61221.1"/>
    </source>
</evidence>
<evidence type="ECO:0000256" key="7">
    <source>
        <dbReference type="ARBA" id="ARBA00023010"/>
    </source>
</evidence>
<dbReference type="AlphaFoldDB" id="G5IBB4"/>
<accession>G5IBB4</accession>
<evidence type="ECO:0000256" key="10">
    <source>
        <dbReference type="HAMAP-Rule" id="MF_01464"/>
    </source>
</evidence>
<dbReference type="NCBIfam" id="TIGR00966">
    <property type="entry name" value="transloc_SecF"/>
    <property type="match status" value="1"/>
</dbReference>
<feature type="transmembrane region" description="Helical" evidence="9">
    <location>
        <begin position="544"/>
        <end position="561"/>
    </location>
</feature>
<feature type="domain" description="Protein export membrane protein SecD/SecF C-terminal" evidence="11">
    <location>
        <begin position="218"/>
        <end position="389"/>
    </location>
</feature>
<dbReference type="PANTHER" id="PTHR30081">
    <property type="entry name" value="PROTEIN-EXPORT MEMBRANE PROTEIN SEC"/>
    <property type="match status" value="1"/>
</dbReference>
<dbReference type="HAMAP" id="MF_01464_B">
    <property type="entry name" value="SecF_B"/>
    <property type="match status" value="1"/>
</dbReference>
<proteinExistence type="inferred from homology"/>
<dbReference type="EMBL" id="ADLN01000006">
    <property type="protein sequence ID" value="EHI61221.1"/>
    <property type="molecule type" value="Genomic_DNA"/>
</dbReference>